<feature type="transmembrane region" description="Helical" evidence="2">
    <location>
        <begin position="67"/>
        <end position="91"/>
    </location>
</feature>
<keyword evidence="2" id="KW-1133">Transmembrane helix</keyword>
<dbReference type="EMBL" id="CAMXCT020002646">
    <property type="protein sequence ID" value="CAL1152905.1"/>
    <property type="molecule type" value="Genomic_DNA"/>
</dbReference>
<name>A0A9P1G6F5_9DINO</name>
<feature type="compositionally biased region" description="Basic and acidic residues" evidence="1">
    <location>
        <begin position="110"/>
        <end position="138"/>
    </location>
</feature>
<keyword evidence="2" id="KW-0472">Membrane</keyword>
<evidence type="ECO:0000256" key="2">
    <source>
        <dbReference type="SAM" id="Phobius"/>
    </source>
</evidence>
<evidence type="ECO:0000313" key="3">
    <source>
        <dbReference type="EMBL" id="CAI3999530.1"/>
    </source>
</evidence>
<protein>
    <submittedName>
        <fullName evidence="3">Uncharacterized protein</fullName>
    </submittedName>
</protein>
<sequence length="138" mass="15340">MLLSRAFKAKVFRYGPFLPLARQKVAQLAPQIRCFAATAPGAEKISKERPDSIVDEEMRAAKPRYPIIFMTVALVGMMFGWAPFLFGGVILGSVAEQSTTQAKAVGGQSERGDEVREKMKRDFAEQRAKEKEAKMAKE</sequence>
<accession>A0A9P1G6F5</accession>
<evidence type="ECO:0000313" key="4">
    <source>
        <dbReference type="EMBL" id="CAL1152905.1"/>
    </source>
</evidence>
<dbReference type="Proteomes" id="UP001152797">
    <property type="component" value="Unassembled WGS sequence"/>
</dbReference>
<dbReference type="EMBL" id="CAMXCT010002646">
    <property type="protein sequence ID" value="CAI3999530.1"/>
    <property type="molecule type" value="Genomic_DNA"/>
</dbReference>
<dbReference type="EMBL" id="CAMXCT030002646">
    <property type="protein sequence ID" value="CAL4786842.1"/>
    <property type="molecule type" value="Genomic_DNA"/>
</dbReference>
<reference evidence="3" key="1">
    <citation type="submission" date="2022-10" db="EMBL/GenBank/DDBJ databases">
        <authorList>
            <person name="Chen Y."/>
            <person name="Dougan E. K."/>
            <person name="Chan C."/>
            <person name="Rhodes N."/>
            <person name="Thang M."/>
        </authorList>
    </citation>
    <scope>NUCLEOTIDE SEQUENCE</scope>
</reference>
<feature type="region of interest" description="Disordered" evidence="1">
    <location>
        <begin position="101"/>
        <end position="138"/>
    </location>
</feature>
<keyword evidence="5" id="KW-1185">Reference proteome</keyword>
<gene>
    <name evidence="3" type="ORF">C1SCF055_LOCUS25720</name>
</gene>
<organism evidence="3">
    <name type="scientific">Cladocopium goreaui</name>
    <dbReference type="NCBI Taxonomy" id="2562237"/>
    <lineage>
        <taxon>Eukaryota</taxon>
        <taxon>Sar</taxon>
        <taxon>Alveolata</taxon>
        <taxon>Dinophyceae</taxon>
        <taxon>Suessiales</taxon>
        <taxon>Symbiodiniaceae</taxon>
        <taxon>Cladocopium</taxon>
    </lineage>
</organism>
<keyword evidence="2" id="KW-0812">Transmembrane</keyword>
<evidence type="ECO:0000313" key="5">
    <source>
        <dbReference type="Proteomes" id="UP001152797"/>
    </source>
</evidence>
<proteinExistence type="predicted"/>
<reference evidence="4" key="2">
    <citation type="submission" date="2024-04" db="EMBL/GenBank/DDBJ databases">
        <authorList>
            <person name="Chen Y."/>
            <person name="Shah S."/>
            <person name="Dougan E. K."/>
            <person name="Thang M."/>
            <person name="Chan C."/>
        </authorList>
    </citation>
    <scope>NUCLEOTIDE SEQUENCE [LARGE SCALE GENOMIC DNA]</scope>
</reference>
<dbReference type="AlphaFoldDB" id="A0A9P1G6F5"/>
<comment type="caution">
    <text evidence="3">The sequence shown here is derived from an EMBL/GenBank/DDBJ whole genome shotgun (WGS) entry which is preliminary data.</text>
</comment>
<evidence type="ECO:0000256" key="1">
    <source>
        <dbReference type="SAM" id="MobiDB-lite"/>
    </source>
</evidence>